<accession>A0A0G8G664</accession>
<feature type="domain" description="Glutamine amidotransferase" evidence="2">
    <location>
        <begin position="3"/>
        <end position="187"/>
    </location>
</feature>
<dbReference type="PANTHER" id="PTHR43418:SF4">
    <property type="entry name" value="MULTIFUNCTIONAL TRYPTOPHAN BIOSYNTHESIS PROTEIN"/>
    <property type="match status" value="1"/>
</dbReference>
<evidence type="ECO:0000313" key="3">
    <source>
        <dbReference type="EMBL" id="RGK44316.1"/>
    </source>
</evidence>
<dbReference type="GO" id="GO:0005829">
    <property type="term" value="C:cytosol"/>
    <property type="evidence" value="ECO:0007669"/>
    <property type="project" value="TreeGrafter"/>
</dbReference>
<organism evidence="3 5">
    <name type="scientific">Ligilactobacillus ruminis</name>
    <dbReference type="NCBI Taxonomy" id="1623"/>
    <lineage>
        <taxon>Bacteria</taxon>
        <taxon>Bacillati</taxon>
        <taxon>Bacillota</taxon>
        <taxon>Bacilli</taxon>
        <taxon>Lactobacillales</taxon>
        <taxon>Lactobacillaceae</taxon>
        <taxon>Ligilactobacillus</taxon>
    </lineage>
</organism>
<dbReference type="CDD" id="cd01743">
    <property type="entry name" value="GATase1_Anthranilate_Synthase"/>
    <property type="match status" value="1"/>
</dbReference>
<dbReference type="Gene3D" id="3.40.50.880">
    <property type="match status" value="1"/>
</dbReference>
<dbReference type="EMBL" id="QSQR01000013">
    <property type="protein sequence ID" value="RGK44316.1"/>
    <property type="molecule type" value="Genomic_DNA"/>
</dbReference>
<dbReference type="EMBL" id="CP117692">
    <property type="protein sequence ID" value="WDC81586.1"/>
    <property type="molecule type" value="Genomic_DNA"/>
</dbReference>
<dbReference type="SUPFAM" id="SSF52317">
    <property type="entry name" value="Class I glutamine amidotransferase-like"/>
    <property type="match status" value="1"/>
</dbReference>
<protein>
    <submittedName>
        <fullName evidence="3">Aminodeoxychorismate/anthranilate synthase component II</fullName>
    </submittedName>
</protein>
<sequence>MILLIDNYDSFTYNLYHLLGATGIQVIVKRNDEITLGEIEKLNPQAIILSPGPGRPDDAGICLDLIRRFAGNVPILGVCLGHQAICQAFGGKIVHAKHLMHGKTSQVKIVSKSNLFKGIKSGFTAARYHSLTADPDSLPSELKVTAQDVDDQEIMAVENSDKSIYGVQFHPESIMTEDGKKIIENFLEA</sequence>
<dbReference type="PANTHER" id="PTHR43418">
    <property type="entry name" value="MULTIFUNCTIONAL TRYPTOPHAN BIOSYNTHESIS PROTEIN-RELATED"/>
    <property type="match status" value="1"/>
</dbReference>
<dbReference type="NCBIfam" id="TIGR00566">
    <property type="entry name" value="trpG_papA"/>
    <property type="match status" value="1"/>
</dbReference>
<dbReference type="InterPro" id="IPR050472">
    <property type="entry name" value="Anth_synth/Amidotransfase"/>
</dbReference>
<gene>
    <name evidence="3" type="ORF">DXD09_10685</name>
    <name evidence="4" type="ORF">PSR59_08070</name>
</gene>
<name>A0A0G8G664_9LACO</name>
<dbReference type="InterPro" id="IPR029062">
    <property type="entry name" value="Class_I_gatase-like"/>
</dbReference>
<evidence type="ECO:0000313" key="5">
    <source>
        <dbReference type="Proteomes" id="UP000260790"/>
    </source>
</evidence>
<dbReference type="Proteomes" id="UP001222683">
    <property type="component" value="Chromosome"/>
</dbReference>
<dbReference type="PRINTS" id="PR00099">
    <property type="entry name" value="CPSGATASE"/>
</dbReference>
<evidence type="ECO:0000256" key="1">
    <source>
        <dbReference type="ARBA" id="ARBA00022962"/>
    </source>
</evidence>
<reference evidence="3 5" key="1">
    <citation type="submission" date="2018-08" db="EMBL/GenBank/DDBJ databases">
        <title>A genome reference for cultivated species of the human gut microbiota.</title>
        <authorList>
            <person name="Zou Y."/>
            <person name="Xue W."/>
            <person name="Luo G."/>
        </authorList>
    </citation>
    <scope>NUCLEOTIDE SEQUENCE [LARGE SCALE GENOMIC DNA]</scope>
    <source>
        <strain evidence="3 5">TF10-9AT</strain>
    </source>
</reference>
<proteinExistence type="predicted"/>
<keyword evidence="1" id="KW-0315">Glutamine amidotransferase</keyword>
<dbReference type="Pfam" id="PF00117">
    <property type="entry name" value="GATase"/>
    <property type="match status" value="1"/>
</dbReference>
<dbReference type="Proteomes" id="UP000260790">
    <property type="component" value="Unassembled WGS sequence"/>
</dbReference>
<dbReference type="PRINTS" id="PR00096">
    <property type="entry name" value="GATASE"/>
</dbReference>
<dbReference type="PRINTS" id="PR00097">
    <property type="entry name" value="ANTSNTHASEII"/>
</dbReference>
<reference evidence="4" key="2">
    <citation type="submission" date="2023-02" db="EMBL/GenBank/DDBJ databases">
        <title>Complete genome sequence of Lactobacillus ruminis CACC888 isolated from Pig feces.</title>
        <authorList>
            <person name="Park S."/>
            <person name="Park M.A."/>
            <person name="Kim D.-H."/>
            <person name="Kim Y."/>
        </authorList>
    </citation>
    <scope>NUCLEOTIDE SEQUENCE</scope>
    <source>
        <strain evidence="4">CACC888</strain>
    </source>
</reference>
<dbReference type="GO" id="GO:0000162">
    <property type="term" value="P:L-tryptophan biosynthetic process"/>
    <property type="evidence" value="ECO:0007669"/>
    <property type="project" value="TreeGrafter"/>
</dbReference>
<evidence type="ECO:0000259" key="2">
    <source>
        <dbReference type="Pfam" id="PF00117"/>
    </source>
</evidence>
<dbReference type="RefSeq" id="WP_022280690.1">
    <property type="nucleotide sequence ID" value="NZ_CP117687.1"/>
</dbReference>
<dbReference type="GO" id="GO:0004049">
    <property type="term" value="F:anthranilate synthase activity"/>
    <property type="evidence" value="ECO:0007669"/>
    <property type="project" value="TreeGrafter"/>
</dbReference>
<dbReference type="AlphaFoldDB" id="A0A0G8G664"/>
<dbReference type="InterPro" id="IPR006221">
    <property type="entry name" value="TrpG/PapA_dom"/>
</dbReference>
<evidence type="ECO:0000313" key="4">
    <source>
        <dbReference type="EMBL" id="WDC81586.1"/>
    </source>
</evidence>
<dbReference type="FunFam" id="3.40.50.880:FF:000003">
    <property type="entry name" value="Anthranilate synthase component II"/>
    <property type="match status" value="1"/>
</dbReference>
<dbReference type="PROSITE" id="PS51273">
    <property type="entry name" value="GATASE_TYPE_1"/>
    <property type="match status" value="1"/>
</dbReference>
<dbReference type="InterPro" id="IPR017926">
    <property type="entry name" value="GATASE"/>
</dbReference>